<feature type="domain" description="CAP-associated" evidence="2">
    <location>
        <begin position="61"/>
        <end position="196"/>
    </location>
</feature>
<evidence type="ECO:0000259" key="2">
    <source>
        <dbReference type="Pfam" id="PF14504"/>
    </source>
</evidence>
<evidence type="ECO:0000313" key="4">
    <source>
        <dbReference type="Proteomes" id="UP001595880"/>
    </source>
</evidence>
<dbReference type="InterPro" id="IPR035940">
    <property type="entry name" value="CAP_sf"/>
</dbReference>
<sequence>MKKLIFFLVVLSFVILSFYPFNKEELVITKLPLVDNHIYAKETISKEHPVIKHSGAIWHYLNKSIKDFEQKYGEPTRIENSLYGYEWRFYTNDEKYIQVGVAEDTIVTLYTLSGNVNVQPLEIGLTYSQLTELFTLQNEIAFDDIKFKLSEQDLKLRPVIKISDNIYGQVYMDSYTDKLVGVRFMNKDVFQLHRPYEVYYYGELMTNDEPTDEEWTKLEESMEKQIFDITNIIRTYYNVSVLKWDDKAYEAAKMHSTDMVTNKYFSHYSPDGNGLQERLTEVEAFYLSAGENIAANYIDVPAVIHGWLNSNGHRQALLNDEYTHLGVGVNKLYYTQNFLKQN</sequence>
<evidence type="ECO:0000313" key="3">
    <source>
        <dbReference type="EMBL" id="MFC4387291.1"/>
    </source>
</evidence>
<feature type="domain" description="SCP" evidence="1">
    <location>
        <begin position="228"/>
        <end position="337"/>
    </location>
</feature>
<dbReference type="RefSeq" id="WP_390196922.1">
    <property type="nucleotide sequence ID" value="NZ_JBHSDV010000001.1"/>
</dbReference>
<dbReference type="InterPro" id="IPR014044">
    <property type="entry name" value="CAP_dom"/>
</dbReference>
<dbReference type="Pfam" id="PF14504">
    <property type="entry name" value="CAP_assoc_N"/>
    <property type="match status" value="1"/>
</dbReference>
<dbReference type="SUPFAM" id="SSF55797">
    <property type="entry name" value="PR-1-like"/>
    <property type="match status" value="1"/>
</dbReference>
<gene>
    <name evidence="3" type="ORF">ACFOZ1_05645</name>
</gene>
<dbReference type="Gene3D" id="3.40.33.10">
    <property type="entry name" value="CAP"/>
    <property type="match status" value="1"/>
</dbReference>
<proteinExistence type="predicted"/>
<dbReference type="InterPro" id="IPR029410">
    <property type="entry name" value="CAP_assoc"/>
</dbReference>
<comment type="caution">
    <text evidence="3">The sequence shown here is derived from an EMBL/GenBank/DDBJ whole genome shotgun (WGS) entry which is preliminary data.</text>
</comment>
<name>A0ABV8VS70_9BACI</name>
<organism evidence="3 4">
    <name type="scientific">Gracilibacillus marinus</name>
    <dbReference type="NCBI Taxonomy" id="630535"/>
    <lineage>
        <taxon>Bacteria</taxon>
        <taxon>Bacillati</taxon>
        <taxon>Bacillota</taxon>
        <taxon>Bacilli</taxon>
        <taxon>Bacillales</taxon>
        <taxon>Bacillaceae</taxon>
        <taxon>Gracilibacillus</taxon>
    </lineage>
</organism>
<dbReference type="PANTHER" id="PTHR31157:SF26">
    <property type="entry name" value="SCP-LIKE EXTRACELLULAR PROTEIN"/>
    <property type="match status" value="1"/>
</dbReference>
<reference evidence="4" key="1">
    <citation type="journal article" date="2019" name="Int. J. Syst. Evol. Microbiol.">
        <title>The Global Catalogue of Microorganisms (GCM) 10K type strain sequencing project: providing services to taxonomists for standard genome sequencing and annotation.</title>
        <authorList>
            <consortium name="The Broad Institute Genomics Platform"/>
            <consortium name="The Broad Institute Genome Sequencing Center for Infectious Disease"/>
            <person name="Wu L."/>
            <person name="Ma J."/>
        </authorList>
    </citation>
    <scope>NUCLEOTIDE SEQUENCE [LARGE SCALE GENOMIC DNA]</scope>
    <source>
        <strain evidence="4">KACC 14058</strain>
    </source>
</reference>
<dbReference type="EMBL" id="JBHSDV010000001">
    <property type="protein sequence ID" value="MFC4387291.1"/>
    <property type="molecule type" value="Genomic_DNA"/>
</dbReference>
<protein>
    <submittedName>
        <fullName evidence="3">CAP domain-containing protein</fullName>
    </submittedName>
</protein>
<accession>A0ABV8VS70</accession>
<dbReference type="PANTHER" id="PTHR31157">
    <property type="entry name" value="SCP DOMAIN-CONTAINING PROTEIN"/>
    <property type="match status" value="1"/>
</dbReference>
<dbReference type="CDD" id="cd05379">
    <property type="entry name" value="CAP_bacterial"/>
    <property type="match status" value="1"/>
</dbReference>
<dbReference type="Proteomes" id="UP001595880">
    <property type="component" value="Unassembled WGS sequence"/>
</dbReference>
<evidence type="ECO:0000259" key="1">
    <source>
        <dbReference type="Pfam" id="PF00188"/>
    </source>
</evidence>
<keyword evidence="4" id="KW-1185">Reference proteome</keyword>
<dbReference type="Pfam" id="PF00188">
    <property type="entry name" value="CAP"/>
    <property type="match status" value="1"/>
</dbReference>